<keyword evidence="13" id="KW-1185">Reference proteome</keyword>
<evidence type="ECO:0000256" key="8">
    <source>
        <dbReference type="SAM" id="Phobius"/>
    </source>
</evidence>
<dbReference type="InterPro" id="IPR004358">
    <property type="entry name" value="Sig_transdc_His_kin-like_C"/>
</dbReference>
<accession>A0A5C6ZVI7</accession>
<gene>
    <name evidence="12" type="ORF">ES724_04915</name>
</gene>
<evidence type="ECO:0000256" key="6">
    <source>
        <dbReference type="ARBA" id="ARBA00023012"/>
    </source>
</evidence>
<evidence type="ECO:0000256" key="1">
    <source>
        <dbReference type="ARBA" id="ARBA00000085"/>
    </source>
</evidence>
<evidence type="ECO:0000256" key="3">
    <source>
        <dbReference type="ARBA" id="ARBA00022553"/>
    </source>
</evidence>
<sequence length="805" mass="90749">MAPYLPCPKGQMRYFACLVFLLLCTFQVNALEQDPYPAQPITEVVSLHEYALYASSGDEIYTLEEVKNNTATLDFRPLESENMNIGFTRDHYWVKFRIKNTTSQNLTYYLETGRPITDRVNLYSISASGNIQSQQSGDKMAFSNRSFDHRKTIFEIHLPSDETLDIYIHYENDGEVLNLPLLLHNASSLLKITYIEQLVFGIFYGILLIAAIIYLFFFFALGERSFLYYSIYVITVGLLQFSLDGYFFQYLGPAGGWFSNHSVILFAILSAGFLGKYSEVYLNIRQSNSNMARIFKAIYVMLGLLLLALLFVPGFLEFAYPSANLLGLGVLVAIVVSVIILVSKKITVDKFFLTGIFFLTLGFVIFILNNLSVLPNTFLTQNSAKLGTGLEIIFLSLSMANRIKKLKTEKQELQNLALIRLKEMDELKSYFLSNLSHELRTPLNAIMGLADAMANETNEQKVRTTSNVIKASSVRLLNLINDILDFSKIEKGELKLENEVFDLMEIMEQLQISYKNQAEEKGLSFEFHTNNLVTEAVVGDTNRVAQIVNNLLDNALKFTPEGSIRLDLKTRKGNLNTMDLLLKVTDTGIGIPTEKMETIFDSLTQESINNKRKYGGLGLGLFIIKVLVDMHKGEIQIQSKQGVGTTCILKLSFPLANKPAALSKLTPIQTYDLKGSHILVVEDDPINQMVLKMILKKWNGTQVSFANNGAECLEKLQEQAFDLVLMDLQMPIMDGYEACIEIRKGEAGTYNKNIPIIAVTADVMESTKQRVKDIGMNDYLAKPVHKDRLYLKMAVLLEGVEKVMD</sequence>
<dbReference type="InterPro" id="IPR011622">
    <property type="entry name" value="7TMR_DISM_rcpt_extracell_dom2"/>
</dbReference>
<keyword evidence="6" id="KW-0902">Two-component regulatory system</keyword>
<feature type="transmembrane region" description="Helical" evidence="8">
    <location>
        <begin position="263"/>
        <end position="282"/>
    </location>
</feature>
<dbReference type="FunFam" id="1.10.287.130:FF:000001">
    <property type="entry name" value="Two-component sensor histidine kinase"/>
    <property type="match status" value="1"/>
</dbReference>
<dbReference type="SUPFAM" id="SSF52172">
    <property type="entry name" value="CheY-like"/>
    <property type="match status" value="1"/>
</dbReference>
<dbReference type="InterPro" id="IPR005467">
    <property type="entry name" value="His_kinase_dom"/>
</dbReference>
<feature type="domain" description="Response regulatory" evidence="11">
    <location>
        <begin position="677"/>
        <end position="797"/>
    </location>
</feature>
<dbReference type="CDD" id="cd00082">
    <property type="entry name" value="HisKA"/>
    <property type="match status" value="1"/>
</dbReference>
<evidence type="ECO:0000256" key="5">
    <source>
        <dbReference type="ARBA" id="ARBA00022777"/>
    </source>
</evidence>
<feature type="transmembrane region" description="Helical" evidence="8">
    <location>
        <begin position="226"/>
        <end position="243"/>
    </location>
</feature>
<dbReference type="EC" id="2.7.13.3" evidence="2"/>
<dbReference type="Pfam" id="PF00512">
    <property type="entry name" value="HisKA"/>
    <property type="match status" value="1"/>
</dbReference>
<evidence type="ECO:0000259" key="10">
    <source>
        <dbReference type="PROSITE" id="PS50109"/>
    </source>
</evidence>
<keyword evidence="8" id="KW-1133">Transmembrane helix</keyword>
<dbReference type="SUPFAM" id="SSF55874">
    <property type="entry name" value="ATPase domain of HSP90 chaperone/DNA topoisomerase II/histidine kinase"/>
    <property type="match status" value="1"/>
</dbReference>
<dbReference type="Pfam" id="PF00072">
    <property type="entry name" value="Response_reg"/>
    <property type="match status" value="1"/>
</dbReference>
<dbReference type="InterPro" id="IPR011006">
    <property type="entry name" value="CheY-like_superfamily"/>
</dbReference>
<dbReference type="SUPFAM" id="SSF47384">
    <property type="entry name" value="Homodimeric domain of signal transducing histidine kinase"/>
    <property type="match status" value="1"/>
</dbReference>
<organism evidence="12 13">
    <name type="scientific">Gillisia hiemivivida</name>
    <dbReference type="NCBI Taxonomy" id="291190"/>
    <lineage>
        <taxon>Bacteria</taxon>
        <taxon>Pseudomonadati</taxon>
        <taxon>Bacteroidota</taxon>
        <taxon>Flavobacteriia</taxon>
        <taxon>Flavobacteriales</taxon>
        <taxon>Flavobacteriaceae</taxon>
        <taxon>Gillisia</taxon>
    </lineage>
</organism>
<dbReference type="Pfam" id="PF07695">
    <property type="entry name" value="7TMR-DISM_7TM"/>
    <property type="match status" value="1"/>
</dbReference>
<dbReference type="GO" id="GO:0000155">
    <property type="term" value="F:phosphorelay sensor kinase activity"/>
    <property type="evidence" value="ECO:0007669"/>
    <property type="project" value="InterPro"/>
</dbReference>
<evidence type="ECO:0000259" key="11">
    <source>
        <dbReference type="PROSITE" id="PS50110"/>
    </source>
</evidence>
<keyword evidence="4" id="KW-0808">Transferase</keyword>
<dbReference type="Pfam" id="PF07696">
    <property type="entry name" value="7TMR-DISMED2"/>
    <property type="match status" value="1"/>
</dbReference>
<dbReference type="SMART" id="SM00448">
    <property type="entry name" value="REC"/>
    <property type="match status" value="1"/>
</dbReference>
<name>A0A5C6ZVI7_9FLAO</name>
<dbReference type="InterPro" id="IPR036097">
    <property type="entry name" value="HisK_dim/P_sf"/>
</dbReference>
<comment type="caution">
    <text evidence="12">The sequence shown here is derived from an EMBL/GenBank/DDBJ whole genome shotgun (WGS) entry which is preliminary data.</text>
</comment>
<keyword evidence="5" id="KW-0418">Kinase</keyword>
<keyword evidence="9" id="KW-0732">Signal</keyword>
<feature type="transmembrane region" description="Helical" evidence="8">
    <location>
        <begin position="322"/>
        <end position="342"/>
    </location>
</feature>
<dbReference type="InterPro" id="IPR003594">
    <property type="entry name" value="HATPase_dom"/>
</dbReference>
<dbReference type="PANTHER" id="PTHR43047:SF72">
    <property type="entry name" value="OSMOSENSING HISTIDINE PROTEIN KINASE SLN1"/>
    <property type="match status" value="1"/>
</dbReference>
<feature type="transmembrane region" description="Helical" evidence="8">
    <location>
        <begin position="294"/>
        <end position="316"/>
    </location>
</feature>
<feature type="domain" description="Histidine kinase" evidence="10">
    <location>
        <begin position="434"/>
        <end position="655"/>
    </location>
</feature>
<dbReference type="PROSITE" id="PS50110">
    <property type="entry name" value="RESPONSE_REGULATORY"/>
    <property type="match status" value="1"/>
</dbReference>
<evidence type="ECO:0000256" key="4">
    <source>
        <dbReference type="ARBA" id="ARBA00022679"/>
    </source>
</evidence>
<dbReference type="Gene3D" id="3.30.565.10">
    <property type="entry name" value="Histidine kinase-like ATPase, C-terminal domain"/>
    <property type="match status" value="1"/>
</dbReference>
<dbReference type="GO" id="GO:0005886">
    <property type="term" value="C:plasma membrane"/>
    <property type="evidence" value="ECO:0007669"/>
    <property type="project" value="TreeGrafter"/>
</dbReference>
<reference evidence="12 13" key="1">
    <citation type="submission" date="2019-08" db="EMBL/GenBank/DDBJ databases">
        <title>Genome sequence of Gillisia hiemivivida IC154 (type strain).</title>
        <authorList>
            <person name="Bowman J.P."/>
        </authorList>
    </citation>
    <scope>NUCLEOTIDE SEQUENCE [LARGE SCALE GENOMIC DNA]</scope>
    <source>
        <strain evidence="12 13">IC154</strain>
    </source>
</reference>
<dbReference type="PROSITE" id="PS50109">
    <property type="entry name" value="HIS_KIN"/>
    <property type="match status" value="1"/>
</dbReference>
<dbReference type="CDD" id="cd17546">
    <property type="entry name" value="REC_hyHK_CKI1_RcsC-like"/>
    <property type="match status" value="1"/>
</dbReference>
<feature type="transmembrane region" description="Helical" evidence="8">
    <location>
        <begin position="351"/>
        <end position="371"/>
    </location>
</feature>
<dbReference type="RefSeq" id="WP_146930353.1">
    <property type="nucleotide sequence ID" value="NZ_CBCSHZ010000003.1"/>
</dbReference>
<evidence type="ECO:0000256" key="7">
    <source>
        <dbReference type="PROSITE-ProRule" id="PRU00169"/>
    </source>
</evidence>
<dbReference type="Gene3D" id="3.40.50.2300">
    <property type="match status" value="1"/>
</dbReference>
<dbReference type="GO" id="GO:0009927">
    <property type="term" value="F:histidine phosphotransfer kinase activity"/>
    <property type="evidence" value="ECO:0007669"/>
    <property type="project" value="TreeGrafter"/>
</dbReference>
<dbReference type="Gene3D" id="1.10.287.130">
    <property type="match status" value="1"/>
</dbReference>
<feature type="transmembrane region" description="Helical" evidence="8">
    <location>
        <begin position="198"/>
        <end position="219"/>
    </location>
</feature>
<feature type="modified residue" description="4-aspartylphosphate" evidence="7">
    <location>
        <position position="727"/>
    </location>
</feature>
<evidence type="ECO:0000313" key="13">
    <source>
        <dbReference type="Proteomes" id="UP000321367"/>
    </source>
</evidence>
<feature type="signal peptide" evidence="9">
    <location>
        <begin position="1"/>
        <end position="30"/>
    </location>
</feature>
<keyword evidence="3 7" id="KW-0597">Phosphoprotein</keyword>
<dbReference type="Pfam" id="PF02518">
    <property type="entry name" value="HATPase_c"/>
    <property type="match status" value="1"/>
</dbReference>
<proteinExistence type="predicted"/>
<dbReference type="FunFam" id="3.30.565.10:FF:000010">
    <property type="entry name" value="Sensor histidine kinase RcsC"/>
    <property type="match status" value="1"/>
</dbReference>
<dbReference type="Gene3D" id="2.60.40.2380">
    <property type="match status" value="1"/>
</dbReference>
<dbReference type="AlphaFoldDB" id="A0A5C6ZVI7"/>
<dbReference type="InterPro" id="IPR003661">
    <property type="entry name" value="HisK_dim/P_dom"/>
</dbReference>
<dbReference type="InterPro" id="IPR036890">
    <property type="entry name" value="HATPase_C_sf"/>
</dbReference>
<keyword evidence="8" id="KW-0812">Transmembrane</keyword>
<dbReference type="SMART" id="SM00388">
    <property type="entry name" value="HisKA"/>
    <property type="match status" value="1"/>
</dbReference>
<dbReference type="PANTHER" id="PTHR43047">
    <property type="entry name" value="TWO-COMPONENT HISTIDINE PROTEIN KINASE"/>
    <property type="match status" value="1"/>
</dbReference>
<dbReference type="InterPro" id="IPR011623">
    <property type="entry name" value="7TMR_DISM_rcpt_extracell_dom1"/>
</dbReference>
<evidence type="ECO:0000256" key="2">
    <source>
        <dbReference type="ARBA" id="ARBA00012438"/>
    </source>
</evidence>
<dbReference type="OrthoDB" id="9816309at2"/>
<dbReference type="PRINTS" id="PR00344">
    <property type="entry name" value="BCTRLSENSOR"/>
</dbReference>
<dbReference type="Proteomes" id="UP000321367">
    <property type="component" value="Unassembled WGS sequence"/>
</dbReference>
<protein>
    <recommendedName>
        <fullName evidence="2">histidine kinase</fullName>
        <ecNumber evidence="2">2.7.13.3</ecNumber>
    </recommendedName>
</protein>
<dbReference type="EMBL" id="VORY01000003">
    <property type="protein sequence ID" value="TXD94816.1"/>
    <property type="molecule type" value="Genomic_DNA"/>
</dbReference>
<dbReference type="InterPro" id="IPR001789">
    <property type="entry name" value="Sig_transdc_resp-reg_receiver"/>
</dbReference>
<keyword evidence="8" id="KW-0472">Membrane</keyword>
<evidence type="ECO:0000313" key="12">
    <source>
        <dbReference type="EMBL" id="TXD94816.1"/>
    </source>
</evidence>
<feature type="chain" id="PRO_5022728161" description="histidine kinase" evidence="9">
    <location>
        <begin position="31"/>
        <end position="805"/>
    </location>
</feature>
<comment type="catalytic activity">
    <reaction evidence="1">
        <text>ATP + protein L-histidine = ADP + protein N-phospho-L-histidine.</text>
        <dbReference type="EC" id="2.7.13.3"/>
    </reaction>
</comment>
<evidence type="ECO:0000256" key="9">
    <source>
        <dbReference type="SAM" id="SignalP"/>
    </source>
</evidence>
<dbReference type="SMART" id="SM00387">
    <property type="entry name" value="HATPase_c"/>
    <property type="match status" value="1"/>
</dbReference>